<dbReference type="SUPFAM" id="SSF53335">
    <property type="entry name" value="S-adenosyl-L-methionine-dependent methyltransferases"/>
    <property type="match status" value="1"/>
</dbReference>
<evidence type="ECO:0008006" key="3">
    <source>
        <dbReference type="Google" id="ProtNLM"/>
    </source>
</evidence>
<dbReference type="InterPro" id="IPR002052">
    <property type="entry name" value="DNA_methylase_N6_adenine_CS"/>
</dbReference>
<organism evidence="1 2">
    <name type="scientific">Thalassiosira pseudonana</name>
    <name type="common">Marine diatom</name>
    <name type="synonym">Cyclotella nana</name>
    <dbReference type="NCBI Taxonomy" id="35128"/>
    <lineage>
        <taxon>Eukaryota</taxon>
        <taxon>Sar</taxon>
        <taxon>Stramenopiles</taxon>
        <taxon>Ochrophyta</taxon>
        <taxon>Bacillariophyta</taxon>
        <taxon>Coscinodiscophyceae</taxon>
        <taxon>Thalassiosirophycidae</taxon>
        <taxon>Thalassiosirales</taxon>
        <taxon>Thalassiosiraceae</taxon>
        <taxon>Thalassiosira</taxon>
    </lineage>
</organism>
<sequence>MSHYHHSAIRQHVFNLPTGTANTSSDDDDSLEQYKNNYPFGPSYVRTLVAGQGVDVLRLIAASSPSTSDATNSNNTWLPSLQILTTLFLLSSCIPKYIFTETLIDGENTLTLLLRLGLVFIFDDETELNLALDEGEKKEWVVPLVHLFPLEIPPLADCGSRTKWRRVLLLTDLHPNVLGLTSIPSTNANGTAGGEEGTVMYIGPDSIALVQHLHASLPKYLSSQSVSRSSSFKILDVCTGSGVQALALLAMLELLRNSNEDRVIMEAVAVDVNERALRFTEFNALLNGFDFDVADSGITCNRTRVCTVRADLLSGEALPRTSKHRSNSHEADKATRLLEELQKKTPKFDFLLANPPFIPVPPIVSDDAALSLRDSTDAANTPRYGLFSCGGSSGEDCLQAIVQMTPDLLANDGLLAIVSEFMNPPLLQLDGTVAMDDVLCTKLEQWWKSFSDNNSTAANGILFTNVNALTSEVYAERRAVPNDDKDLKVWNDHLRREGINSVSPGLLFVKRNGDSERGSRLRVEPRLVPSSIWAPHNVVAVQFTVGELTKLFH</sequence>
<dbReference type="InParanoid" id="B8CCY3"/>
<dbReference type="PROSITE" id="PS00092">
    <property type="entry name" value="N6_MTASE"/>
    <property type="match status" value="1"/>
</dbReference>
<dbReference type="AlphaFoldDB" id="B8CCY3"/>
<dbReference type="Proteomes" id="UP000001449">
    <property type="component" value="Chromosome 14"/>
</dbReference>
<keyword evidence="2" id="KW-1185">Reference proteome</keyword>
<dbReference type="InterPro" id="IPR050320">
    <property type="entry name" value="N5-glutamine_MTase"/>
</dbReference>
<reference evidence="1 2" key="1">
    <citation type="journal article" date="2004" name="Science">
        <title>The genome of the diatom Thalassiosira pseudonana: ecology, evolution, and metabolism.</title>
        <authorList>
            <person name="Armbrust E.V."/>
            <person name="Berges J.A."/>
            <person name="Bowler C."/>
            <person name="Green B.R."/>
            <person name="Martinez D."/>
            <person name="Putnam N.H."/>
            <person name="Zhou S."/>
            <person name="Allen A.E."/>
            <person name="Apt K.E."/>
            <person name="Bechner M."/>
            <person name="Brzezinski M.A."/>
            <person name="Chaal B.K."/>
            <person name="Chiovitti A."/>
            <person name="Davis A.K."/>
            <person name="Demarest M.S."/>
            <person name="Detter J.C."/>
            <person name="Glavina T."/>
            <person name="Goodstein D."/>
            <person name="Hadi M.Z."/>
            <person name="Hellsten U."/>
            <person name="Hildebrand M."/>
            <person name="Jenkins B.D."/>
            <person name="Jurka J."/>
            <person name="Kapitonov V.V."/>
            <person name="Kroger N."/>
            <person name="Lau W.W."/>
            <person name="Lane T.W."/>
            <person name="Larimer F.W."/>
            <person name="Lippmeier J.C."/>
            <person name="Lucas S."/>
            <person name="Medina M."/>
            <person name="Montsant A."/>
            <person name="Obornik M."/>
            <person name="Parker M.S."/>
            <person name="Palenik B."/>
            <person name="Pazour G.J."/>
            <person name="Richardson P.M."/>
            <person name="Rynearson T.A."/>
            <person name="Saito M.A."/>
            <person name="Schwartz D.C."/>
            <person name="Thamatrakoln K."/>
            <person name="Valentin K."/>
            <person name="Vardi A."/>
            <person name="Wilkerson F.P."/>
            <person name="Rokhsar D.S."/>
        </authorList>
    </citation>
    <scope>NUCLEOTIDE SEQUENCE [LARGE SCALE GENOMIC DNA]</scope>
    <source>
        <strain evidence="1 2">CCMP1335</strain>
    </source>
</reference>
<dbReference type="STRING" id="35128.B8CCY3"/>
<dbReference type="EMBL" id="CM000649">
    <property type="protein sequence ID" value="EED88677.1"/>
    <property type="molecule type" value="Genomic_DNA"/>
</dbReference>
<proteinExistence type="predicted"/>
<dbReference type="OMA" id="NSHEADK"/>
<dbReference type="Gene3D" id="3.40.50.150">
    <property type="entry name" value="Vaccinia Virus protein VP39"/>
    <property type="match status" value="1"/>
</dbReference>
<dbReference type="RefSeq" id="XP_002293668.1">
    <property type="nucleotide sequence ID" value="XM_002293632.1"/>
</dbReference>
<name>B8CCY3_THAPS</name>
<dbReference type="KEGG" id="tps:THAPSDRAFT_9666"/>
<dbReference type="eggNOG" id="ENOG502S3K6">
    <property type="taxonomic scope" value="Eukaryota"/>
</dbReference>
<dbReference type="HOGENOM" id="CLU_493075_0_0_1"/>
<dbReference type="GO" id="GO:0003676">
    <property type="term" value="F:nucleic acid binding"/>
    <property type="evidence" value="ECO:0007669"/>
    <property type="project" value="InterPro"/>
</dbReference>
<protein>
    <recommendedName>
        <fullName evidence="3">Methyltransferase small domain-containing protein</fullName>
    </recommendedName>
</protein>
<accession>B8CCY3</accession>
<gene>
    <name evidence="1" type="ORF">THAPSDRAFT_9666</name>
</gene>
<dbReference type="GO" id="GO:0006415">
    <property type="term" value="P:translational termination"/>
    <property type="evidence" value="ECO:0000318"/>
    <property type="project" value="GO_Central"/>
</dbReference>
<dbReference type="InterPro" id="IPR029063">
    <property type="entry name" value="SAM-dependent_MTases_sf"/>
</dbReference>
<dbReference type="GO" id="GO:0032259">
    <property type="term" value="P:methylation"/>
    <property type="evidence" value="ECO:0007669"/>
    <property type="project" value="InterPro"/>
</dbReference>
<dbReference type="PANTHER" id="PTHR18895">
    <property type="entry name" value="HEMK METHYLTRANSFERASE"/>
    <property type="match status" value="1"/>
</dbReference>
<dbReference type="PANTHER" id="PTHR18895:SF74">
    <property type="entry name" value="MTRF1L RELEASE FACTOR GLUTAMINE METHYLTRANSFERASE"/>
    <property type="match status" value="1"/>
</dbReference>
<dbReference type="GO" id="GO:0036009">
    <property type="term" value="F:protein-glutamine N-methyltransferase activity"/>
    <property type="evidence" value="ECO:0000318"/>
    <property type="project" value="GO_Central"/>
</dbReference>
<reference evidence="1 2" key="2">
    <citation type="journal article" date="2008" name="Nature">
        <title>The Phaeodactylum genome reveals the evolutionary history of diatom genomes.</title>
        <authorList>
            <person name="Bowler C."/>
            <person name="Allen A.E."/>
            <person name="Badger J.H."/>
            <person name="Grimwood J."/>
            <person name="Jabbari K."/>
            <person name="Kuo A."/>
            <person name="Maheswari U."/>
            <person name="Martens C."/>
            <person name="Maumus F."/>
            <person name="Otillar R.P."/>
            <person name="Rayko E."/>
            <person name="Salamov A."/>
            <person name="Vandepoele K."/>
            <person name="Beszteri B."/>
            <person name="Gruber A."/>
            <person name="Heijde M."/>
            <person name="Katinka M."/>
            <person name="Mock T."/>
            <person name="Valentin K."/>
            <person name="Verret F."/>
            <person name="Berges J.A."/>
            <person name="Brownlee C."/>
            <person name="Cadoret J.P."/>
            <person name="Chiovitti A."/>
            <person name="Choi C.J."/>
            <person name="Coesel S."/>
            <person name="De Martino A."/>
            <person name="Detter J.C."/>
            <person name="Durkin C."/>
            <person name="Falciatore A."/>
            <person name="Fournet J."/>
            <person name="Haruta M."/>
            <person name="Huysman M.J."/>
            <person name="Jenkins B.D."/>
            <person name="Jiroutova K."/>
            <person name="Jorgensen R.E."/>
            <person name="Joubert Y."/>
            <person name="Kaplan A."/>
            <person name="Kroger N."/>
            <person name="Kroth P.G."/>
            <person name="La Roche J."/>
            <person name="Lindquist E."/>
            <person name="Lommer M."/>
            <person name="Martin-Jezequel V."/>
            <person name="Lopez P.J."/>
            <person name="Lucas S."/>
            <person name="Mangogna M."/>
            <person name="McGinnis K."/>
            <person name="Medlin L.K."/>
            <person name="Montsant A."/>
            <person name="Oudot-Le Secq M.P."/>
            <person name="Napoli C."/>
            <person name="Obornik M."/>
            <person name="Parker M.S."/>
            <person name="Petit J.L."/>
            <person name="Porcel B.M."/>
            <person name="Poulsen N."/>
            <person name="Robison M."/>
            <person name="Rychlewski L."/>
            <person name="Rynearson T.A."/>
            <person name="Schmutz J."/>
            <person name="Shapiro H."/>
            <person name="Siaut M."/>
            <person name="Stanley M."/>
            <person name="Sussman M.R."/>
            <person name="Taylor A.R."/>
            <person name="Vardi A."/>
            <person name="von Dassow P."/>
            <person name="Vyverman W."/>
            <person name="Willis A."/>
            <person name="Wyrwicz L.S."/>
            <person name="Rokhsar D.S."/>
            <person name="Weissenbach J."/>
            <person name="Armbrust E.V."/>
            <person name="Green B.R."/>
            <person name="Van de Peer Y."/>
            <person name="Grigoriev I.V."/>
        </authorList>
    </citation>
    <scope>NUCLEOTIDE SEQUENCE [LARGE SCALE GENOMIC DNA]</scope>
    <source>
        <strain evidence="1 2">CCMP1335</strain>
    </source>
</reference>
<dbReference type="GeneID" id="7451611"/>
<evidence type="ECO:0000313" key="2">
    <source>
        <dbReference type="Proteomes" id="UP000001449"/>
    </source>
</evidence>
<evidence type="ECO:0000313" key="1">
    <source>
        <dbReference type="EMBL" id="EED88677.1"/>
    </source>
</evidence>
<dbReference type="PaxDb" id="35128-Thaps9666"/>